<organism evidence="2 3">
    <name type="scientific">Knipowitschia caucasica</name>
    <name type="common">Caucasian dwarf goby</name>
    <name type="synonym">Pomatoschistus caucasicus</name>
    <dbReference type="NCBI Taxonomy" id="637954"/>
    <lineage>
        <taxon>Eukaryota</taxon>
        <taxon>Metazoa</taxon>
        <taxon>Chordata</taxon>
        <taxon>Craniata</taxon>
        <taxon>Vertebrata</taxon>
        <taxon>Euteleostomi</taxon>
        <taxon>Actinopterygii</taxon>
        <taxon>Neopterygii</taxon>
        <taxon>Teleostei</taxon>
        <taxon>Neoteleostei</taxon>
        <taxon>Acanthomorphata</taxon>
        <taxon>Gobiaria</taxon>
        <taxon>Gobiiformes</taxon>
        <taxon>Gobioidei</taxon>
        <taxon>Gobiidae</taxon>
        <taxon>Gobiinae</taxon>
        <taxon>Knipowitschia</taxon>
    </lineage>
</organism>
<evidence type="ECO:0000313" key="3">
    <source>
        <dbReference type="Proteomes" id="UP001497482"/>
    </source>
</evidence>
<accession>A0AAV2KI23</accession>
<dbReference type="EMBL" id="OZ035840">
    <property type="protein sequence ID" value="CAL1588498.1"/>
    <property type="molecule type" value="Genomic_DNA"/>
</dbReference>
<name>A0AAV2KI23_KNICA</name>
<proteinExistence type="predicted"/>
<keyword evidence="3" id="KW-1185">Reference proteome</keyword>
<gene>
    <name evidence="2" type="ORF">KC01_LOCUS18284</name>
</gene>
<protein>
    <submittedName>
        <fullName evidence="2">Uncharacterized protein</fullName>
    </submittedName>
</protein>
<sequence length="93" mass="10817">MCWNRRTIRSTPDRIWDDTTQQQQEELCEKKNTKACDPCEHPAKLSSQLGGVDRDLFTVWALEPPQPLPPPQSRLDSCRRKHQLLENMSTSIK</sequence>
<evidence type="ECO:0000313" key="2">
    <source>
        <dbReference type="EMBL" id="CAL1588498.1"/>
    </source>
</evidence>
<dbReference type="Proteomes" id="UP001497482">
    <property type="component" value="Chromosome 18"/>
</dbReference>
<dbReference type="AlphaFoldDB" id="A0AAV2KI23"/>
<feature type="region of interest" description="Disordered" evidence="1">
    <location>
        <begin position="1"/>
        <end position="20"/>
    </location>
</feature>
<reference evidence="2 3" key="1">
    <citation type="submission" date="2024-04" db="EMBL/GenBank/DDBJ databases">
        <authorList>
            <person name="Waldvogel A.-M."/>
            <person name="Schoenle A."/>
        </authorList>
    </citation>
    <scope>NUCLEOTIDE SEQUENCE [LARGE SCALE GENOMIC DNA]</scope>
</reference>
<evidence type="ECO:0000256" key="1">
    <source>
        <dbReference type="SAM" id="MobiDB-lite"/>
    </source>
</evidence>